<proteinExistence type="predicted"/>
<dbReference type="InterPro" id="IPR018656">
    <property type="entry name" value="DUF2087"/>
</dbReference>
<accession>A0A2M9Y7C9</accession>
<protein>
    <recommendedName>
        <fullName evidence="1">DUF2087 domain-containing protein</fullName>
    </recommendedName>
</protein>
<name>A0A2M9Y7C9_9LEPT</name>
<evidence type="ECO:0000313" key="2">
    <source>
        <dbReference type="EMBL" id="PJZ47490.1"/>
    </source>
</evidence>
<dbReference type="AlphaFoldDB" id="A0A2M9Y7C9"/>
<sequence>MERINLSHILNTIKGPYLEIVSKYEKIPKYLIDNLNSFFSICVAAEIERLLGEECDPIIDWQKFVVISDEKSLKVDRSMILKSISIIFTKKGPGIHFISDSEKNFSDQDYSLFLACTHSKDIYLNSQNLELLKAYFPIKKLFLGFENRIVWPRQIKLKNLLLKFLSIGLSGDRHYSEKEINDYLSFFHKDFALLRRYMIELKYLYRLPDGSKYSRHYV</sequence>
<dbReference type="OrthoDB" id="9789954at2"/>
<keyword evidence="3" id="KW-1185">Reference proteome</keyword>
<comment type="caution">
    <text evidence="2">The sequence shown here is derived from an EMBL/GenBank/DDBJ whole genome shotgun (WGS) entry which is preliminary data.</text>
</comment>
<organism evidence="2 3">
    <name type="scientific">Leptospira saintgironsiae</name>
    <dbReference type="NCBI Taxonomy" id="2023183"/>
    <lineage>
        <taxon>Bacteria</taxon>
        <taxon>Pseudomonadati</taxon>
        <taxon>Spirochaetota</taxon>
        <taxon>Spirochaetia</taxon>
        <taxon>Leptospirales</taxon>
        <taxon>Leptospiraceae</taxon>
        <taxon>Leptospira</taxon>
    </lineage>
</organism>
<dbReference type="Pfam" id="PF09860">
    <property type="entry name" value="DUF2087"/>
    <property type="match status" value="1"/>
</dbReference>
<dbReference type="EMBL" id="NPDR01000019">
    <property type="protein sequence ID" value="PJZ47490.1"/>
    <property type="molecule type" value="Genomic_DNA"/>
</dbReference>
<gene>
    <name evidence="2" type="ORF">CH362_18865</name>
</gene>
<reference evidence="2 3" key="1">
    <citation type="submission" date="2017-07" db="EMBL/GenBank/DDBJ databases">
        <title>Leptospira spp. isolated from tropical soils.</title>
        <authorList>
            <person name="Thibeaux R."/>
            <person name="Iraola G."/>
            <person name="Ferres I."/>
            <person name="Bierque E."/>
            <person name="Girault D."/>
            <person name="Soupe-Gilbert M.-E."/>
            <person name="Picardeau M."/>
            <person name="Goarant C."/>
        </authorList>
    </citation>
    <scope>NUCLEOTIDE SEQUENCE [LARGE SCALE GENOMIC DNA]</scope>
    <source>
        <strain evidence="2 3">FH4-C-A2</strain>
    </source>
</reference>
<dbReference type="RefSeq" id="WP_100711868.1">
    <property type="nucleotide sequence ID" value="NZ_NPDR01000019.1"/>
</dbReference>
<evidence type="ECO:0000259" key="1">
    <source>
        <dbReference type="Pfam" id="PF09860"/>
    </source>
</evidence>
<evidence type="ECO:0000313" key="3">
    <source>
        <dbReference type="Proteomes" id="UP000231926"/>
    </source>
</evidence>
<dbReference type="Proteomes" id="UP000231926">
    <property type="component" value="Unassembled WGS sequence"/>
</dbReference>
<feature type="domain" description="DUF2087" evidence="1">
    <location>
        <begin position="151"/>
        <end position="215"/>
    </location>
</feature>